<dbReference type="Gene3D" id="3.80.10.10">
    <property type="entry name" value="Ribonuclease Inhibitor"/>
    <property type="match status" value="1"/>
</dbReference>
<proteinExistence type="predicted"/>
<accession>A0A7G5BW32</accession>
<evidence type="ECO:0000313" key="1">
    <source>
        <dbReference type="EMBL" id="QMV41166.1"/>
    </source>
</evidence>
<dbReference type="Proteomes" id="UP000515679">
    <property type="component" value="Chromosome"/>
</dbReference>
<dbReference type="KEGG" id="cchl:FPL14_08140"/>
<reference evidence="1 2" key="1">
    <citation type="submission" date="2019-07" db="EMBL/GenBank/DDBJ databases">
        <authorList>
            <person name="Kim J.K."/>
            <person name="Cheong H.-M."/>
            <person name="Choi Y."/>
            <person name="Hwang K.J."/>
            <person name="Lee S."/>
            <person name="Choi C."/>
        </authorList>
    </citation>
    <scope>NUCLEOTIDE SEQUENCE [LARGE SCALE GENOMIC DNA]</scope>
    <source>
        <strain evidence="1 2">KS 22</strain>
    </source>
</reference>
<sequence>MRMYTDPKGDAYEQVIDLAIRNSECFVLGEKIPADVVRGRHYASVLEALEPYLVKTIVIQDNNRDEITQIRNTYRSHAFYTAGTYYFYRCCEESGNLLKQAAYRLSDWIYPSLPEDLCFLKEGGGDYLYSVVHEHMYGIEVTEEEAIELMGRITGFFVKLKVHRNLDRLLDDAIKHKTDRLYISGHGLTELPERIRDLTEIRDLEIFEQDLYRLPEGLFELSKLERLKILTADLESIPASIAKLKNLRELCIHCASSDRPTPGYRARPKEEISLNRIPPEIGELEQLEQLTIQYTSIHELPLELEKLKNLRILDLGMCMINRKPDFLSGMKQLNYINVSQNSLWETIETEQ</sequence>
<gene>
    <name evidence="1" type="ORF">FPL14_08140</name>
</gene>
<dbReference type="PANTHER" id="PTHR45752:SF187">
    <property type="entry name" value="LEUCINE-RICH REPEAT AND IQ DOMAIN-CONTAINING PROTEIN 4"/>
    <property type="match status" value="1"/>
</dbReference>
<organism evidence="1 2">
    <name type="scientific">Cohnella cholangitidis</name>
    <dbReference type="NCBI Taxonomy" id="2598458"/>
    <lineage>
        <taxon>Bacteria</taxon>
        <taxon>Bacillati</taxon>
        <taxon>Bacillota</taxon>
        <taxon>Bacilli</taxon>
        <taxon>Bacillales</taxon>
        <taxon>Paenibacillaceae</taxon>
        <taxon>Cohnella</taxon>
    </lineage>
</organism>
<evidence type="ECO:0000313" key="2">
    <source>
        <dbReference type="Proteomes" id="UP000515679"/>
    </source>
</evidence>
<dbReference type="RefSeq" id="WP_182302526.1">
    <property type="nucleotide sequence ID" value="NZ_CP041969.1"/>
</dbReference>
<dbReference type="InterPro" id="IPR050715">
    <property type="entry name" value="LRR-SigEffector_domain"/>
</dbReference>
<dbReference type="AlphaFoldDB" id="A0A7G5BW32"/>
<name>A0A7G5BW32_9BACL</name>
<protein>
    <submittedName>
        <fullName evidence="1">Leucine-rich repeat domain-containing protein</fullName>
    </submittedName>
</protein>
<dbReference type="SUPFAM" id="SSF52058">
    <property type="entry name" value="L domain-like"/>
    <property type="match status" value="1"/>
</dbReference>
<dbReference type="EMBL" id="CP041969">
    <property type="protein sequence ID" value="QMV41166.1"/>
    <property type="molecule type" value="Genomic_DNA"/>
</dbReference>
<dbReference type="InterPro" id="IPR032675">
    <property type="entry name" value="LRR_dom_sf"/>
</dbReference>
<keyword evidence="2" id="KW-1185">Reference proteome</keyword>
<dbReference type="PANTHER" id="PTHR45752">
    <property type="entry name" value="LEUCINE-RICH REPEAT-CONTAINING"/>
    <property type="match status" value="1"/>
</dbReference>